<dbReference type="SUPFAM" id="SSF81383">
    <property type="entry name" value="F-box domain"/>
    <property type="match status" value="1"/>
</dbReference>
<dbReference type="GeneID" id="25312258"/>
<gene>
    <name evidence="2" type="ORF">T310_0203</name>
</gene>
<dbReference type="STRING" id="1408163.A0A0F4Z5Y1"/>
<evidence type="ECO:0000313" key="2">
    <source>
        <dbReference type="EMBL" id="KKA25725.1"/>
    </source>
</evidence>
<organism evidence="2 3">
    <name type="scientific">Rasamsonia emersonii (strain ATCC 16479 / CBS 393.64 / IMI 116815)</name>
    <dbReference type="NCBI Taxonomy" id="1408163"/>
    <lineage>
        <taxon>Eukaryota</taxon>
        <taxon>Fungi</taxon>
        <taxon>Dikarya</taxon>
        <taxon>Ascomycota</taxon>
        <taxon>Pezizomycotina</taxon>
        <taxon>Eurotiomycetes</taxon>
        <taxon>Eurotiomycetidae</taxon>
        <taxon>Eurotiales</taxon>
        <taxon>Trichocomaceae</taxon>
        <taxon>Rasamsonia</taxon>
    </lineage>
</organism>
<comment type="caution">
    <text evidence="2">The sequence shown here is derived from an EMBL/GenBank/DDBJ whole genome shotgun (WGS) entry which is preliminary data.</text>
</comment>
<dbReference type="Gene3D" id="2.30.30.390">
    <property type="entry name" value="Hemimethylated DNA-binding domain"/>
    <property type="match status" value="1"/>
</dbReference>
<reference evidence="2 3" key="1">
    <citation type="submission" date="2015-04" db="EMBL/GenBank/DDBJ databases">
        <authorList>
            <person name="Heijne W.H."/>
            <person name="Fedorova N.D."/>
            <person name="Nierman W.C."/>
            <person name="Vollebregt A.W."/>
            <person name="Zhao Z."/>
            <person name="Wu L."/>
            <person name="Kumar M."/>
            <person name="Stam H."/>
            <person name="van den Berg M.A."/>
            <person name="Pel H.J."/>
        </authorList>
    </citation>
    <scope>NUCLEOTIDE SEQUENCE [LARGE SCALE GENOMIC DNA]</scope>
    <source>
        <strain evidence="2 3">CBS 393.64</strain>
    </source>
</reference>
<dbReference type="EMBL" id="LASV01000013">
    <property type="protein sequence ID" value="KKA25725.1"/>
    <property type="molecule type" value="Genomic_DNA"/>
</dbReference>
<dbReference type="SMART" id="SM00992">
    <property type="entry name" value="YccV-like"/>
    <property type="match status" value="1"/>
</dbReference>
<dbReference type="PROSITE" id="PS50181">
    <property type="entry name" value="FBOX"/>
    <property type="match status" value="1"/>
</dbReference>
<proteinExistence type="predicted"/>
<dbReference type="NCBIfam" id="TIGR02097">
    <property type="entry name" value="yccV"/>
    <property type="match status" value="1"/>
</dbReference>
<dbReference type="PANTHER" id="PTHR31350:SF27">
    <property type="entry name" value="HEMIMETHYLATED DNA-BINDING DOMAIN-CONTAINING PROTEIN"/>
    <property type="match status" value="1"/>
</dbReference>
<dbReference type="RefSeq" id="XP_013332337.1">
    <property type="nucleotide sequence ID" value="XM_013476883.1"/>
</dbReference>
<accession>A0A0F4Z5Y1</accession>
<dbReference type="InterPro" id="IPR036623">
    <property type="entry name" value="Hemimethylated_DNA-bd_sf"/>
</dbReference>
<dbReference type="PANTHER" id="PTHR31350">
    <property type="entry name" value="SI:DKEY-261L7.2"/>
    <property type="match status" value="1"/>
</dbReference>
<evidence type="ECO:0000313" key="3">
    <source>
        <dbReference type="Proteomes" id="UP000053958"/>
    </source>
</evidence>
<dbReference type="Gene3D" id="1.20.1280.50">
    <property type="match status" value="1"/>
</dbReference>
<evidence type="ECO:0000259" key="1">
    <source>
        <dbReference type="PROSITE" id="PS50181"/>
    </source>
</evidence>
<dbReference type="OrthoDB" id="1658724at2759"/>
<dbReference type="InterPro" id="IPR032698">
    <property type="entry name" value="SirB1_N"/>
</dbReference>
<dbReference type="Proteomes" id="UP000053958">
    <property type="component" value="Unassembled WGS sequence"/>
</dbReference>
<dbReference type="GO" id="GO:0003677">
    <property type="term" value="F:DNA binding"/>
    <property type="evidence" value="ECO:0007669"/>
    <property type="project" value="InterPro"/>
</dbReference>
<dbReference type="Pfam" id="PF13369">
    <property type="entry name" value="Transglut_core2"/>
    <property type="match status" value="1"/>
</dbReference>
<dbReference type="SUPFAM" id="SSF141255">
    <property type="entry name" value="YccV-like"/>
    <property type="match status" value="1"/>
</dbReference>
<sequence length="601" mass="68625">MEGPLVLLPDEILRLILRYLHPRECVALERTARRFRNVTNEPLLWRFYCQTLFNFWDKRHEFQKKLAGPAHLVDWKKLYATRHLIDAATSEALDSILASQSGRIEKFHTIINFGYDVKDTLIRHSQAGPDQDDHLARSNAILGCLHRNMAIPEWAKLRNGEHVSLERALGAFDLFIPESQIGSLDEITGMLDNIVTKLVTEHPDIELLSPRAKALAVASFLRENNLTGIEPGREYHDLEHNFLGVALRDPNHNSLPLISAAIYCYVAQSVGLNARPCGFPFHVHVIIMPALGTDMDGRSLPNGSQGEPMYMDPFRSANETPVSELRNQLIFLGASGPEQSTFLGESLTSEIVLRCGKNILNSIEQMSRPPSFSSTALDIVGAKYAGLWALMLFTGPARPVELRQHLPWLMELFATDFPSDIHLVERYLVPLFQGFLEYEHLLESLHVMRAVDEMPRQVRHRTSEHKNVRYRIGQVFRHRRYNYRAIITGWDAECGAGEQWMRRMGVDRLRAGRHQSFYHALVEDRSVRYVAEENIEIITPSLSELPPVFLVIAGKHFKRWDEESRTFCWRQVQKVDSKAVCFGLYKGLVAVNTGHSTYQNT</sequence>
<protein>
    <recommendedName>
        <fullName evidence="1">F-box domain-containing protein</fullName>
    </recommendedName>
</protein>
<dbReference type="InterPro" id="IPR036047">
    <property type="entry name" value="F-box-like_dom_sf"/>
</dbReference>
<dbReference type="InterPro" id="IPR001810">
    <property type="entry name" value="F-box_dom"/>
</dbReference>
<dbReference type="InterPro" id="IPR011722">
    <property type="entry name" value="Hemimethylated_DNA-bd_dom"/>
</dbReference>
<dbReference type="Pfam" id="PF08755">
    <property type="entry name" value="YccV-like"/>
    <property type="match status" value="1"/>
</dbReference>
<dbReference type="AlphaFoldDB" id="A0A0F4Z5Y1"/>
<dbReference type="Pfam" id="PF12937">
    <property type="entry name" value="F-box-like"/>
    <property type="match status" value="1"/>
</dbReference>
<keyword evidence="3" id="KW-1185">Reference proteome</keyword>
<feature type="domain" description="F-box" evidence="1">
    <location>
        <begin position="2"/>
        <end position="48"/>
    </location>
</feature>
<name>A0A0F4Z5Y1_RASE3</name>